<evidence type="ECO:0000313" key="7">
    <source>
        <dbReference type="EMBL" id="NYJ74393.1"/>
    </source>
</evidence>
<protein>
    <submittedName>
        <fullName evidence="7">NTE family protein</fullName>
    </submittedName>
</protein>
<proteinExistence type="predicted"/>
<dbReference type="InterPro" id="IPR016035">
    <property type="entry name" value="Acyl_Trfase/lysoPLipase"/>
</dbReference>
<evidence type="ECO:0000256" key="3">
    <source>
        <dbReference type="ARBA" id="ARBA00023098"/>
    </source>
</evidence>
<sequence>MNPSGTSPTCAFVLGGGGVLGATQIGMLRALLERDIRPDLVVGTSIGAVNGAAIAADPGEAALERLTELWSSMSVLPSLQDALPRPRLRVPGRRADSDSSESRSRRRVPRTHLSPAGPFLRLIRDNLPVANIEDMQVPFQCVAANLERSVAHWFSEGPAAPAIMASCAVPGLFPPIEIDGKHYWDGGLVHSIPVSRAIALGATRIYVMHVGRVEQQLRLPRWPWEVASVTFEIARRHRYVEEMANIPPGIEVHELPSGAEDAPMVSLLHRNPAYITGRIAAAYTSSSAYLASVDAG</sequence>
<feature type="compositionally biased region" description="Basic and acidic residues" evidence="5">
    <location>
        <begin position="93"/>
        <end position="103"/>
    </location>
</feature>
<reference evidence="7 8" key="1">
    <citation type="submission" date="2020-07" db="EMBL/GenBank/DDBJ databases">
        <title>Sequencing the genomes of 1000 actinobacteria strains.</title>
        <authorList>
            <person name="Klenk H.-P."/>
        </authorList>
    </citation>
    <scope>NUCLEOTIDE SEQUENCE [LARGE SCALE GENOMIC DNA]</scope>
    <source>
        <strain evidence="7 8">DSM 29531</strain>
    </source>
</reference>
<dbReference type="Proteomes" id="UP000571817">
    <property type="component" value="Unassembled WGS sequence"/>
</dbReference>
<evidence type="ECO:0000256" key="5">
    <source>
        <dbReference type="SAM" id="MobiDB-lite"/>
    </source>
</evidence>
<dbReference type="GO" id="GO:0016787">
    <property type="term" value="F:hydrolase activity"/>
    <property type="evidence" value="ECO:0007669"/>
    <property type="project" value="UniProtKB-UniRule"/>
</dbReference>
<dbReference type="Gene3D" id="3.40.1090.10">
    <property type="entry name" value="Cytosolic phospholipase A2 catalytic domain"/>
    <property type="match status" value="2"/>
</dbReference>
<dbReference type="CDD" id="cd07209">
    <property type="entry name" value="Pat_hypo_Ecoli_Z1214_like"/>
    <property type="match status" value="1"/>
</dbReference>
<dbReference type="GO" id="GO:0016042">
    <property type="term" value="P:lipid catabolic process"/>
    <property type="evidence" value="ECO:0007669"/>
    <property type="project" value="UniProtKB-UniRule"/>
</dbReference>
<dbReference type="InterPro" id="IPR050301">
    <property type="entry name" value="NTE"/>
</dbReference>
<name>A0A853DEI0_9MICO</name>
<dbReference type="PANTHER" id="PTHR14226">
    <property type="entry name" value="NEUROPATHY TARGET ESTERASE/SWISS CHEESE D.MELANOGASTER"/>
    <property type="match status" value="1"/>
</dbReference>
<dbReference type="EMBL" id="JACCFW010000001">
    <property type="protein sequence ID" value="NYJ74393.1"/>
    <property type="molecule type" value="Genomic_DNA"/>
</dbReference>
<feature type="active site" description="Nucleophile" evidence="4">
    <location>
        <position position="45"/>
    </location>
</feature>
<organism evidence="7 8">
    <name type="scientific">Allobranchiibius huperziae</name>
    <dbReference type="NCBI Taxonomy" id="1874116"/>
    <lineage>
        <taxon>Bacteria</taxon>
        <taxon>Bacillati</taxon>
        <taxon>Actinomycetota</taxon>
        <taxon>Actinomycetes</taxon>
        <taxon>Micrococcales</taxon>
        <taxon>Dermacoccaceae</taxon>
        <taxon>Allobranchiibius</taxon>
    </lineage>
</organism>
<evidence type="ECO:0000256" key="1">
    <source>
        <dbReference type="ARBA" id="ARBA00022801"/>
    </source>
</evidence>
<keyword evidence="3 4" id="KW-0443">Lipid metabolism</keyword>
<feature type="short sequence motif" description="GXGXXG" evidence="4">
    <location>
        <begin position="16"/>
        <end position="21"/>
    </location>
</feature>
<dbReference type="InterPro" id="IPR002641">
    <property type="entry name" value="PNPLA_dom"/>
</dbReference>
<keyword evidence="8" id="KW-1185">Reference proteome</keyword>
<feature type="region of interest" description="Disordered" evidence="5">
    <location>
        <begin position="86"/>
        <end position="112"/>
    </location>
</feature>
<dbReference type="AlphaFoldDB" id="A0A853DEI0"/>
<feature type="domain" description="PNPLA" evidence="6">
    <location>
        <begin position="12"/>
        <end position="198"/>
    </location>
</feature>
<accession>A0A853DEI0</accession>
<dbReference type="PANTHER" id="PTHR14226:SF29">
    <property type="entry name" value="NEUROPATHY TARGET ESTERASE SWS"/>
    <property type="match status" value="1"/>
</dbReference>
<dbReference type="RefSeq" id="WP_343048451.1">
    <property type="nucleotide sequence ID" value="NZ_JACCFW010000001.1"/>
</dbReference>
<dbReference type="PROSITE" id="PS51635">
    <property type="entry name" value="PNPLA"/>
    <property type="match status" value="1"/>
</dbReference>
<dbReference type="SUPFAM" id="SSF52151">
    <property type="entry name" value="FabD/lysophospholipase-like"/>
    <property type="match status" value="1"/>
</dbReference>
<evidence type="ECO:0000259" key="6">
    <source>
        <dbReference type="PROSITE" id="PS51635"/>
    </source>
</evidence>
<evidence type="ECO:0000313" key="8">
    <source>
        <dbReference type="Proteomes" id="UP000571817"/>
    </source>
</evidence>
<evidence type="ECO:0000256" key="2">
    <source>
        <dbReference type="ARBA" id="ARBA00022963"/>
    </source>
</evidence>
<comment type="caution">
    <text evidence="7">The sequence shown here is derived from an EMBL/GenBank/DDBJ whole genome shotgun (WGS) entry which is preliminary data.</text>
</comment>
<feature type="active site" description="Proton acceptor" evidence="4">
    <location>
        <position position="185"/>
    </location>
</feature>
<gene>
    <name evidence="7" type="ORF">HNR15_001356</name>
</gene>
<keyword evidence="2 4" id="KW-0442">Lipid degradation</keyword>
<keyword evidence="1 4" id="KW-0378">Hydrolase</keyword>
<dbReference type="Pfam" id="PF01734">
    <property type="entry name" value="Patatin"/>
    <property type="match status" value="1"/>
</dbReference>
<feature type="short sequence motif" description="DGA/G" evidence="4">
    <location>
        <begin position="185"/>
        <end position="187"/>
    </location>
</feature>
<feature type="short sequence motif" description="GXSXG" evidence="4">
    <location>
        <begin position="43"/>
        <end position="47"/>
    </location>
</feature>
<evidence type="ECO:0000256" key="4">
    <source>
        <dbReference type="PROSITE-ProRule" id="PRU01161"/>
    </source>
</evidence>